<evidence type="ECO:0000313" key="10">
    <source>
        <dbReference type="EMBL" id="MBG9389347.1"/>
    </source>
</evidence>
<keyword evidence="5" id="KW-0029">Amino-acid transport</keyword>
<evidence type="ECO:0000256" key="6">
    <source>
        <dbReference type="ARBA" id="ARBA00022989"/>
    </source>
</evidence>
<reference evidence="10" key="1">
    <citation type="submission" date="2020-11" db="EMBL/GenBank/DDBJ databases">
        <title>Bacterial whole genome sequence for Caenimonas sp. DR4.4.</title>
        <authorList>
            <person name="Le V."/>
            <person name="Ko S.-R."/>
            <person name="Ahn C.-Y."/>
            <person name="Oh H.-M."/>
        </authorList>
    </citation>
    <scope>NUCLEOTIDE SEQUENCE</scope>
    <source>
        <strain evidence="10">DR4.4</strain>
    </source>
</reference>
<evidence type="ECO:0000256" key="3">
    <source>
        <dbReference type="ARBA" id="ARBA00022475"/>
    </source>
</evidence>
<evidence type="ECO:0000256" key="4">
    <source>
        <dbReference type="ARBA" id="ARBA00022692"/>
    </source>
</evidence>
<evidence type="ECO:0000256" key="1">
    <source>
        <dbReference type="ARBA" id="ARBA00004651"/>
    </source>
</evidence>
<gene>
    <name evidence="10" type="ORF">I5803_15055</name>
</gene>
<dbReference type="GO" id="GO:0006865">
    <property type="term" value="P:amino acid transport"/>
    <property type="evidence" value="ECO:0007669"/>
    <property type="project" value="UniProtKB-KW"/>
</dbReference>
<dbReference type="EMBL" id="JADWYS010000001">
    <property type="protein sequence ID" value="MBG9389347.1"/>
    <property type="molecule type" value="Genomic_DNA"/>
</dbReference>
<protein>
    <submittedName>
        <fullName evidence="10">Branched-chain amino acid ABC transporter permease</fullName>
    </submittedName>
</protein>
<comment type="subcellular location">
    <subcellularLocation>
        <location evidence="1">Cell membrane</location>
        <topology evidence="1">Multi-pass membrane protein</topology>
    </subcellularLocation>
</comment>
<proteinExistence type="inferred from homology"/>
<keyword evidence="4 9" id="KW-0812">Transmembrane</keyword>
<dbReference type="CDD" id="cd06582">
    <property type="entry name" value="TM_PBP1_LivH_like"/>
    <property type="match status" value="1"/>
</dbReference>
<keyword evidence="11" id="KW-1185">Reference proteome</keyword>
<dbReference type="GO" id="GO:0022857">
    <property type="term" value="F:transmembrane transporter activity"/>
    <property type="evidence" value="ECO:0007669"/>
    <property type="project" value="InterPro"/>
</dbReference>
<dbReference type="InterPro" id="IPR001851">
    <property type="entry name" value="ABC_transp_permease"/>
</dbReference>
<evidence type="ECO:0000256" key="2">
    <source>
        <dbReference type="ARBA" id="ARBA00022448"/>
    </source>
</evidence>
<dbReference type="GO" id="GO:0005886">
    <property type="term" value="C:plasma membrane"/>
    <property type="evidence" value="ECO:0007669"/>
    <property type="project" value="UniProtKB-SubCell"/>
</dbReference>
<feature type="transmembrane region" description="Helical" evidence="9">
    <location>
        <begin position="120"/>
        <end position="140"/>
    </location>
</feature>
<dbReference type="Proteomes" id="UP000651050">
    <property type="component" value="Unassembled WGS sequence"/>
</dbReference>
<dbReference type="PANTHER" id="PTHR11795">
    <property type="entry name" value="BRANCHED-CHAIN AMINO ACID TRANSPORT SYSTEM PERMEASE PROTEIN LIVH"/>
    <property type="match status" value="1"/>
</dbReference>
<evidence type="ECO:0000256" key="5">
    <source>
        <dbReference type="ARBA" id="ARBA00022970"/>
    </source>
</evidence>
<evidence type="ECO:0000256" key="9">
    <source>
        <dbReference type="SAM" id="Phobius"/>
    </source>
</evidence>
<comment type="caution">
    <text evidence="10">The sequence shown here is derived from an EMBL/GenBank/DDBJ whole genome shotgun (WGS) entry which is preliminary data.</text>
</comment>
<evidence type="ECO:0000256" key="8">
    <source>
        <dbReference type="ARBA" id="ARBA00037998"/>
    </source>
</evidence>
<dbReference type="AlphaFoldDB" id="A0A931H6I3"/>
<accession>A0A931H6I3</accession>
<keyword evidence="6 9" id="KW-1133">Transmembrane helix</keyword>
<feature type="transmembrane region" description="Helical" evidence="9">
    <location>
        <begin position="75"/>
        <end position="93"/>
    </location>
</feature>
<dbReference type="Pfam" id="PF02653">
    <property type="entry name" value="BPD_transp_2"/>
    <property type="match status" value="1"/>
</dbReference>
<dbReference type="InterPro" id="IPR052157">
    <property type="entry name" value="BCAA_transport_permease"/>
</dbReference>
<dbReference type="PANTHER" id="PTHR11795:SF442">
    <property type="entry name" value="ABC TRANSPORTER ATP-BINDING PROTEIN"/>
    <property type="match status" value="1"/>
</dbReference>
<keyword evidence="2" id="KW-0813">Transport</keyword>
<evidence type="ECO:0000256" key="7">
    <source>
        <dbReference type="ARBA" id="ARBA00023136"/>
    </source>
</evidence>
<keyword evidence="3" id="KW-1003">Cell membrane</keyword>
<feature type="transmembrane region" description="Helical" evidence="9">
    <location>
        <begin position="255"/>
        <end position="279"/>
    </location>
</feature>
<feature type="transmembrane region" description="Helical" evidence="9">
    <location>
        <begin position="169"/>
        <end position="191"/>
    </location>
</feature>
<feature type="transmembrane region" description="Helical" evidence="9">
    <location>
        <begin position="38"/>
        <end position="63"/>
    </location>
</feature>
<evidence type="ECO:0000313" key="11">
    <source>
        <dbReference type="Proteomes" id="UP000651050"/>
    </source>
</evidence>
<name>A0A931H6I3_9BURK</name>
<comment type="similarity">
    <text evidence="8">Belongs to the binding-protein-dependent transport system permease family. LivHM subfamily.</text>
</comment>
<keyword evidence="7 9" id="KW-0472">Membrane</keyword>
<feature type="transmembrane region" description="Helical" evidence="9">
    <location>
        <begin position="222"/>
        <end position="243"/>
    </location>
</feature>
<feature type="transmembrane region" description="Helical" evidence="9">
    <location>
        <begin position="12"/>
        <end position="32"/>
    </location>
</feature>
<sequence length="290" mass="30689">MLSSGLTLTFSMMGVLNFAHASFYMFGAYFAYALASKIGFWPALVLAPLLVGVVGAGVERFGLRSLHRYGHIPELLLTYGLAYIMAEAVQLVWGRAPVPYAMPEGLQGPLFRIWTTNFPAFRAFMMLVALLMMGVTWLAITHTRVGLVIRAALTHPEMAEALGHNVPRVFMLVFGFGCALAGMAGVLGGLAFTTEPAMAHMVGGIIFVVVVIGGLGSLGGALLASVVLGVVQTFAVSMDYSLASLVGVAAPSPTSLLGVTIAQLAPVLPYLMLVLVLLLRPRGLFGTRDT</sequence>
<organism evidence="10 11">
    <name type="scientific">Caenimonas aquaedulcis</name>
    <dbReference type="NCBI Taxonomy" id="2793270"/>
    <lineage>
        <taxon>Bacteria</taxon>
        <taxon>Pseudomonadati</taxon>
        <taxon>Pseudomonadota</taxon>
        <taxon>Betaproteobacteria</taxon>
        <taxon>Burkholderiales</taxon>
        <taxon>Comamonadaceae</taxon>
        <taxon>Caenimonas</taxon>
    </lineage>
</organism>